<evidence type="ECO:0000313" key="3">
    <source>
        <dbReference type="EMBL" id="KAH7053182.1"/>
    </source>
</evidence>
<evidence type="ECO:0008006" key="5">
    <source>
        <dbReference type="Google" id="ProtNLM"/>
    </source>
</evidence>
<dbReference type="PANTHER" id="PTHR35179">
    <property type="entry name" value="PROTEIN CBG02620"/>
    <property type="match status" value="1"/>
</dbReference>
<organism evidence="3 4">
    <name type="scientific">Macrophomina phaseolina</name>
    <dbReference type="NCBI Taxonomy" id="35725"/>
    <lineage>
        <taxon>Eukaryota</taxon>
        <taxon>Fungi</taxon>
        <taxon>Dikarya</taxon>
        <taxon>Ascomycota</taxon>
        <taxon>Pezizomycotina</taxon>
        <taxon>Dothideomycetes</taxon>
        <taxon>Dothideomycetes incertae sedis</taxon>
        <taxon>Botryosphaeriales</taxon>
        <taxon>Botryosphaeriaceae</taxon>
        <taxon>Macrophomina</taxon>
    </lineage>
</organism>
<evidence type="ECO:0000256" key="2">
    <source>
        <dbReference type="SAM" id="MobiDB-lite"/>
    </source>
</evidence>
<feature type="region of interest" description="Disordered" evidence="2">
    <location>
        <begin position="1"/>
        <end position="42"/>
    </location>
</feature>
<evidence type="ECO:0000256" key="1">
    <source>
        <dbReference type="SAM" id="Coils"/>
    </source>
</evidence>
<reference evidence="3 4" key="1">
    <citation type="journal article" date="2021" name="Nat. Commun.">
        <title>Genetic determinants of endophytism in the Arabidopsis root mycobiome.</title>
        <authorList>
            <person name="Mesny F."/>
            <person name="Miyauchi S."/>
            <person name="Thiergart T."/>
            <person name="Pickel B."/>
            <person name="Atanasova L."/>
            <person name="Karlsson M."/>
            <person name="Huettel B."/>
            <person name="Barry K.W."/>
            <person name="Haridas S."/>
            <person name="Chen C."/>
            <person name="Bauer D."/>
            <person name="Andreopoulos W."/>
            <person name="Pangilinan J."/>
            <person name="LaButti K."/>
            <person name="Riley R."/>
            <person name="Lipzen A."/>
            <person name="Clum A."/>
            <person name="Drula E."/>
            <person name="Henrissat B."/>
            <person name="Kohler A."/>
            <person name="Grigoriev I.V."/>
            <person name="Martin F.M."/>
            <person name="Hacquard S."/>
        </authorList>
    </citation>
    <scope>NUCLEOTIDE SEQUENCE [LARGE SCALE GENOMIC DNA]</scope>
    <source>
        <strain evidence="3 4">MPI-SDFR-AT-0080</strain>
    </source>
</reference>
<evidence type="ECO:0000313" key="4">
    <source>
        <dbReference type="Proteomes" id="UP000774617"/>
    </source>
</evidence>
<dbReference type="EMBL" id="JAGTJR010000010">
    <property type="protein sequence ID" value="KAH7053182.1"/>
    <property type="molecule type" value="Genomic_DNA"/>
</dbReference>
<dbReference type="Proteomes" id="UP000774617">
    <property type="component" value="Unassembled WGS sequence"/>
</dbReference>
<protein>
    <recommendedName>
        <fullName evidence="5">Geranylgeranyl pyrophosphate synthetase</fullName>
    </recommendedName>
</protein>
<proteinExistence type="predicted"/>
<feature type="region of interest" description="Disordered" evidence="2">
    <location>
        <begin position="400"/>
        <end position="442"/>
    </location>
</feature>
<sequence>MESKAGGWRGRGRGRAGGRAARTMPRFTHPLRPESRPASPPVGPVFKTILLKDLTADADFLSNVPVISNCSCIGSYNWVSAGNNPTILVPGSPPAWAPLPEPMQLKEDSGTYFRDINAASYSAHSIEPAVRAIAAQDPSFSGEDVDIFACGSTLGNLLRFVRRVDKPFRFAVEVIGNTVFFVRRENDPRETIQGVRGYGHTFPEAYTTWEEEAKGSRSHQRLVKYDFAGLACVVRFEGDGYLKHLDPDPQPGPGILAGPSSATRLQVQSGGRVVPQAAVFDLKTRSAKRMDQDVLGEEMARLWVAQIPNFVLAFHERGTFNTIRVHNVRKEVQQWERENEGTLRQLAALIRQIASIGKGRNDKRMEVRRKDIDVLEVREQVGDAPAALPEEMKAWWKGADVDGQSDSSSDDGSDDEPSFSAGSDTEAGALLLESDDESDRDYTACSAEDCGYCGRCRY</sequence>
<accession>A0ABQ8GE26</accession>
<keyword evidence="4" id="KW-1185">Reference proteome</keyword>
<comment type="caution">
    <text evidence="3">The sequence shown here is derived from an EMBL/GenBank/DDBJ whole genome shotgun (WGS) entry which is preliminary data.</text>
</comment>
<keyword evidence="1" id="KW-0175">Coiled coil</keyword>
<gene>
    <name evidence="3" type="ORF">B0J12DRAFT_47288</name>
</gene>
<feature type="compositionally biased region" description="Acidic residues" evidence="2">
    <location>
        <begin position="408"/>
        <end position="417"/>
    </location>
</feature>
<dbReference type="PANTHER" id="PTHR35179:SF2">
    <property type="entry name" value="START DOMAIN-CONTAINING PROTEIN"/>
    <property type="match status" value="1"/>
</dbReference>
<feature type="coiled-coil region" evidence="1">
    <location>
        <begin position="325"/>
        <end position="352"/>
    </location>
</feature>
<name>A0ABQ8GE26_9PEZI</name>